<evidence type="ECO:0000256" key="1">
    <source>
        <dbReference type="SAM" id="MobiDB-lite"/>
    </source>
</evidence>
<proteinExistence type="predicted"/>
<name>A0A6H0XJ11_9PEZI</name>
<sequence>MSDISFGTTAKVDGPVHLTSPRRGITQTDPHAHSSSLQSQGLADGSALNSTVSLEAVACILEERLVDDEVRWLLANELVEQLCRRCRRQLDRYYTWRNELPEGSLFSRSTKRYTVAKLTAGTRLGCKFCCLMLSTLQLFRWTAQTHESERPDHKTILELATRVSRHELKFDLILEDGSPLGINIALFRTQRVQRPAQSAAPLDLAKQWLQTCATSHDCSSRYEGLQLPTRLIWIADSSLRLVETTTCSERPIYATLSYCWGTTENVKLTERSYASFHREISQDELQPTYRDAIKVARALDLEWIWIDALCIIQDQIDHRDWRSEAAIMGDIYGGGYINLAASTSSDVGQGALKPEGSIAGFTTKVGSQLVYIYVSNAWELAVTGSTLSRRGWAFQERLLAPRTLYLSNLGLFWECSGRRTDEYSPEDFQHSLHVDDLCLGRRRAWHWQKLVERYTRAKLSHAQDRLVAISGLARCQQAMDSKDTYLAGLWKKSLELQLTWGVNTPCTRTQSSAPTWSWASVDGGVKFAVPEDGNLSFLSTAVDASTRLVGSDVFGEVTSGILGMACRGLVQTRLEVNRRSGFLVHRLRCNDGSTTVFELDCQEDALLRVGDFAYLLPITESIDSRGFSPMICSLVLQTCYGGTFRRIGIHKAFGLTPIELRSFVYPLLERGGEPAVAAAVCHEMTPGGRYVVTII</sequence>
<dbReference type="Pfam" id="PF06985">
    <property type="entry name" value="HET"/>
    <property type="match status" value="1"/>
</dbReference>
<feature type="region of interest" description="Disordered" evidence="1">
    <location>
        <begin position="1"/>
        <end position="41"/>
    </location>
</feature>
<keyword evidence="4" id="KW-1185">Reference proteome</keyword>
<reference evidence="3 4" key="1">
    <citation type="journal article" date="2016" name="Sci. Rep.">
        <title>Peltaster fructicola genome reveals evolution from an invasive phytopathogen to an ectophytic parasite.</title>
        <authorList>
            <person name="Xu C."/>
            <person name="Chen H."/>
            <person name="Gleason M.L."/>
            <person name="Xu J.R."/>
            <person name="Liu H."/>
            <person name="Zhang R."/>
            <person name="Sun G."/>
        </authorList>
    </citation>
    <scope>NUCLEOTIDE SEQUENCE [LARGE SCALE GENOMIC DNA]</scope>
    <source>
        <strain evidence="3 4">LNHT1506</strain>
    </source>
</reference>
<protein>
    <recommendedName>
        <fullName evidence="2">Heterokaryon incompatibility domain-containing protein</fullName>
    </recommendedName>
</protein>
<accession>A0A6H0XJ11</accession>
<dbReference type="OrthoDB" id="5362512at2759"/>
<dbReference type="PANTHER" id="PTHR33112:SF8">
    <property type="entry name" value="HETEROKARYON INCOMPATIBILITY DOMAIN-CONTAINING PROTEIN"/>
    <property type="match status" value="1"/>
</dbReference>
<dbReference type="PANTHER" id="PTHR33112">
    <property type="entry name" value="DOMAIN PROTEIN, PUTATIVE-RELATED"/>
    <property type="match status" value="1"/>
</dbReference>
<dbReference type="InterPro" id="IPR010730">
    <property type="entry name" value="HET"/>
</dbReference>
<dbReference type="AlphaFoldDB" id="A0A6H0XJ11"/>
<evidence type="ECO:0000259" key="2">
    <source>
        <dbReference type="Pfam" id="PF06985"/>
    </source>
</evidence>
<dbReference type="EMBL" id="CP051139">
    <property type="protein sequence ID" value="QIW94519.1"/>
    <property type="molecule type" value="Genomic_DNA"/>
</dbReference>
<evidence type="ECO:0000313" key="3">
    <source>
        <dbReference type="EMBL" id="QIW94519.1"/>
    </source>
</evidence>
<evidence type="ECO:0000313" key="4">
    <source>
        <dbReference type="Proteomes" id="UP000503462"/>
    </source>
</evidence>
<organism evidence="3 4">
    <name type="scientific">Peltaster fructicola</name>
    <dbReference type="NCBI Taxonomy" id="286661"/>
    <lineage>
        <taxon>Eukaryota</taxon>
        <taxon>Fungi</taxon>
        <taxon>Dikarya</taxon>
        <taxon>Ascomycota</taxon>
        <taxon>Pezizomycotina</taxon>
        <taxon>Dothideomycetes</taxon>
        <taxon>Dothideomycetes incertae sedis</taxon>
        <taxon>Peltaster</taxon>
    </lineage>
</organism>
<feature type="domain" description="Heterokaryon incompatibility" evidence="2">
    <location>
        <begin position="253"/>
        <end position="396"/>
    </location>
</feature>
<dbReference type="Proteomes" id="UP000503462">
    <property type="component" value="Chromosome 1"/>
</dbReference>
<feature type="compositionally biased region" description="Polar residues" evidence="1">
    <location>
        <begin position="25"/>
        <end position="41"/>
    </location>
</feature>
<gene>
    <name evidence="3" type="ORF">AMS68_000037</name>
</gene>